<accession>A0AAW1SKL2</accession>
<comment type="caution">
    <text evidence="2">The sequence shown here is derived from an EMBL/GenBank/DDBJ whole genome shotgun (WGS) entry which is preliminary data.</text>
</comment>
<feature type="region of interest" description="Disordered" evidence="1">
    <location>
        <begin position="20"/>
        <end position="39"/>
    </location>
</feature>
<gene>
    <name evidence="2" type="ORF">WJX84_005687</name>
</gene>
<evidence type="ECO:0000256" key="1">
    <source>
        <dbReference type="SAM" id="MobiDB-lite"/>
    </source>
</evidence>
<organism evidence="2 3">
    <name type="scientific">Apatococcus fuscideae</name>
    <dbReference type="NCBI Taxonomy" id="2026836"/>
    <lineage>
        <taxon>Eukaryota</taxon>
        <taxon>Viridiplantae</taxon>
        <taxon>Chlorophyta</taxon>
        <taxon>core chlorophytes</taxon>
        <taxon>Trebouxiophyceae</taxon>
        <taxon>Chlorellales</taxon>
        <taxon>Chlorellaceae</taxon>
        <taxon>Apatococcus</taxon>
    </lineage>
</organism>
<sequence>MWVLLRSFALHQPIRRTGAGLLGGQRAPPAGAPPPSGVTNAEAAAVSQQPIALTRRASDGRRAPDPALARAMSLLHTAIEALVGSCLGPPSQAFPPTWTHFAWLAGLCAHVAREPRAGIPTASRMIASQMSILGGASLMASRRFPSSSNFSQLPPEGSAEDNEDGENGWDLVQRPGGWSMQSPAGAPVEGPGLGFPMLPPPPSQPELVEQWARAMFTDQVFHAGSPPAASSGPGMPAPTGILLAAVDRLRSLAPPLAVWGPPAPPQPASTAGTPSARP</sequence>
<feature type="region of interest" description="Disordered" evidence="1">
    <location>
        <begin position="257"/>
        <end position="278"/>
    </location>
</feature>
<name>A0AAW1SKL2_9CHLO</name>
<keyword evidence="3" id="KW-1185">Reference proteome</keyword>
<feature type="compositionally biased region" description="Low complexity" evidence="1">
    <location>
        <begin position="268"/>
        <end position="278"/>
    </location>
</feature>
<evidence type="ECO:0000313" key="2">
    <source>
        <dbReference type="EMBL" id="KAK9847555.1"/>
    </source>
</evidence>
<reference evidence="2 3" key="1">
    <citation type="journal article" date="2024" name="Nat. Commun.">
        <title>Phylogenomics reveals the evolutionary origins of lichenization in chlorophyte algae.</title>
        <authorList>
            <person name="Puginier C."/>
            <person name="Libourel C."/>
            <person name="Otte J."/>
            <person name="Skaloud P."/>
            <person name="Haon M."/>
            <person name="Grisel S."/>
            <person name="Petersen M."/>
            <person name="Berrin J.G."/>
            <person name="Delaux P.M."/>
            <person name="Dal Grande F."/>
            <person name="Keller J."/>
        </authorList>
    </citation>
    <scope>NUCLEOTIDE SEQUENCE [LARGE SCALE GENOMIC DNA]</scope>
    <source>
        <strain evidence="2 3">SAG 2523</strain>
    </source>
</reference>
<feature type="region of interest" description="Disordered" evidence="1">
    <location>
        <begin position="145"/>
        <end position="205"/>
    </location>
</feature>
<evidence type="ECO:0000313" key="3">
    <source>
        <dbReference type="Proteomes" id="UP001485043"/>
    </source>
</evidence>
<feature type="compositionally biased region" description="Acidic residues" evidence="1">
    <location>
        <begin position="158"/>
        <end position="167"/>
    </location>
</feature>
<dbReference type="AlphaFoldDB" id="A0AAW1SKL2"/>
<dbReference type="EMBL" id="JALJOV010001457">
    <property type="protein sequence ID" value="KAK9847555.1"/>
    <property type="molecule type" value="Genomic_DNA"/>
</dbReference>
<dbReference type="Proteomes" id="UP001485043">
    <property type="component" value="Unassembled WGS sequence"/>
</dbReference>
<proteinExistence type="predicted"/>
<protein>
    <submittedName>
        <fullName evidence="2">Uncharacterized protein</fullName>
    </submittedName>
</protein>